<dbReference type="InterPro" id="IPR006578">
    <property type="entry name" value="MADF-dom"/>
</dbReference>
<organism evidence="3 4">
    <name type="scientific">Frieseomelitta varia</name>
    <dbReference type="NCBI Taxonomy" id="561572"/>
    <lineage>
        <taxon>Eukaryota</taxon>
        <taxon>Metazoa</taxon>
        <taxon>Ecdysozoa</taxon>
        <taxon>Arthropoda</taxon>
        <taxon>Hexapoda</taxon>
        <taxon>Insecta</taxon>
        <taxon>Pterygota</taxon>
        <taxon>Neoptera</taxon>
        <taxon>Endopterygota</taxon>
        <taxon>Hymenoptera</taxon>
        <taxon>Apocrita</taxon>
        <taxon>Aculeata</taxon>
        <taxon>Apoidea</taxon>
        <taxon>Anthophila</taxon>
        <taxon>Apidae</taxon>
        <taxon>Frieseomelitta</taxon>
    </lineage>
</organism>
<feature type="region of interest" description="Disordered" evidence="1">
    <location>
        <begin position="217"/>
        <end position="239"/>
    </location>
</feature>
<protein>
    <recommendedName>
        <fullName evidence="2">MADF domain-containing protein</fullName>
    </recommendedName>
</protein>
<dbReference type="Pfam" id="PF10545">
    <property type="entry name" value="MADF_DNA_bdg"/>
    <property type="match status" value="1"/>
</dbReference>
<dbReference type="Proteomes" id="UP000655588">
    <property type="component" value="Unassembled WGS sequence"/>
</dbReference>
<dbReference type="AlphaFoldDB" id="A0A833W0K6"/>
<evidence type="ECO:0000313" key="4">
    <source>
        <dbReference type="Proteomes" id="UP000655588"/>
    </source>
</evidence>
<name>A0A833W0K6_9HYME</name>
<evidence type="ECO:0000313" key="3">
    <source>
        <dbReference type="EMBL" id="KAF3427919.1"/>
    </source>
</evidence>
<keyword evidence="4" id="KW-1185">Reference proteome</keyword>
<feature type="compositionally biased region" description="Basic and acidic residues" evidence="1">
    <location>
        <begin position="122"/>
        <end position="142"/>
    </location>
</feature>
<dbReference type="SMART" id="SM00595">
    <property type="entry name" value="MADF"/>
    <property type="match status" value="1"/>
</dbReference>
<dbReference type="EMBL" id="WNWW01000244">
    <property type="protein sequence ID" value="KAF3427919.1"/>
    <property type="molecule type" value="Genomic_DNA"/>
</dbReference>
<gene>
    <name evidence="3" type="ORF">E2986_00176</name>
</gene>
<comment type="caution">
    <text evidence="3">The sequence shown here is derived from an EMBL/GenBank/DDBJ whole genome shotgun (WGS) entry which is preliminary data.</text>
</comment>
<accession>A0A833W0K6</accession>
<proteinExistence type="predicted"/>
<feature type="region of interest" description="Disordered" evidence="1">
    <location>
        <begin position="118"/>
        <end position="153"/>
    </location>
</feature>
<evidence type="ECO:0000256" key="1">
    <source>
        <dbReference type="SAM" id="MobiDB-lite"/>
    </source>
</evidence>
<reference evidence="3" key="1">
    <citation type="submission" date="2019-11" db="EMBL/GenBank/DDBJ databases">
        <title>The nuclear and mitochondrial genomes of Frieseomelitta varia - a highly eusocial stingless bee (Meliponini) with a permanently sterile worker caste.</title>
        <authorList>
            <person name="Freitas F.C.P."/>
            <person name="Lourenco A.P."/>
            <person name="Nunes F.M.F."/>
            <person name="Paschoal A.R."/>
            <person name="Abreu F.C.P."/>
            <person name="Barbin F.O."/>
            <person name="Bataglia L."/>
            <person name="Cardoso-Junior C.A.M."/>
            <person name="Cervoni M.S."/>
            <person name="Silva S.R."/>
            <person name="Dalarmi F."/>
            <person name="Del Lama M.A."/>
            <person name="Depintor T.S."/>
            <person name="Ferreira K.M."/>
            <person name="Goria P.S."/>
            <person name="Jaskot M.C."/>
            <person name="Lago D.C."/>
            <person name="Luna-Lucena D."/>
            <person name="Moda L.M."/>
            <person name="Nascimento L."/>
            <person name="Pedrino M."/>
            <person name="Rabico F.O."/>
            <person name="Sanches F.C."/>
            <person name="Santos D.E."/>
            <person name="Santos C.G."/>
            <person name="Vieira J."/>
            <person name="Lopes T.F."/>
            <person name="Barchuk A.R."/>
            <person name="Hartfelder K."/>
            <person name="Simoes Z.L.P."/>
            <person name="Bitondi M.M.G."/>
            <person name="Pinheiro D.G."/>
        </authorList>
    </citation>
    <scope>NUCLEOTIDE SEQUENCE</scope>
    <source>
        <strain evidence="3">USP_RPSP 00005682</strain>
        <tissue evidence="3">Whole individual</tissue>
    </source>
</reference>
<sequence length="301" mass="34734">MNNKKVWSKSEIIELISQYEEKSVLWNTKDIQYRNRETKAKIFEEFALNFSCSVEEIQRKIHNLRNQMSQELRKVRKKSKSGSGTDNLICSNWPYFQAMRFLVPVLTNDNTLSYTEASVSVGEDKTEDKAEEKTEDKNENRIQSKKRKHKNNDVDEELYKSALRTLQKEPDDYDKFGQYVALELKSLKSDFNKARLKSEIRKIIVRIADEDLYSSFSNQTSSSISTPIPSPAFESEGSQSLQQFQESCHDYDYEDTKIKTAMADIAAKLVEHNTSAVLPLFNYICPNYPSASTRHCGIGLD</sequence>
<dbReference type="PANTHER" id="PTHR21505:SF12">
    <property type="entry name" value="MADF DOMAIN-CONTAINING PROTEIN-RELATED"/>
    <property type="match status" value="1"/>
</dbReference>
<evidence type="ECO:0000259" key="2">
    <source>
        <dbReference type="PROSITE" id="PS51029"/>
    </source>
</evidence>
<dbReference type="PROSITE" id="PS51029">
    <property type="entry name" value="MADF"/>
    <property type="match status" value="1"/>
</dbReference>
<dbReference type="PANTHER" id="PTHR21505">
    <property type="entry name" value="MADF DOMAIN-CONTAINING PROTEIN-RELATED"/>
    <property type="match status" value="1"/>
</dbReference>
<feature type="compositionally biased region" description="Low complexity" evidence="1">
    <location>
        <begin position="217"/>
        <end position="227"/>
    </location>
</feature>
<feature type="domain" description="MADF" evidence="2">
    <location>
        <begin position="14"/>
        <end position="107"/>
    </location>
</feature>